<dbReference type="Gene3D" id="1.20.58.90">
    <property type="match status" value="1"/>
</dbReference>
<dbReference type="EMBL" id="CP060636">
    <property type="protein sequence ID" value="QNM13028.1"/>
    <property type="molecule type" value="Genomic_DNA"/>
</dbReference>
<gene>
    <name evidence="9" type="ORF">H9Q80_03475</name>
</gene>
<keyword evidence="3 9" id="KW-0808">Transferase</keyword>
<reference evidence="9 10" key="1">
    <citation type="submission" date="2020-08" db="EMBL/GenBank/DDBJ databases">
        <authorList>
            <person name="Liu C."/>
            <person name="Sun Q."/>
        </authorList>
    </citation>
    <scope>NUCLEOTIDE SEQUENCE [LARGE SCALE GENOMIC DNA]</scope>
    <source>
        <strain evidence="9 10">NSJ-61</strain>
    </source>
</reference>
<dbReference type="GO" id="GO:0008360">
    <property type="term" value="P:regulation of cell shape"/>
    <property type="evidence" value="ECO:0007669"/>
    <property type="project" value="UniProtKB-KW"/>
</dbReference>
<dbReference type="SUPFAM" id="SSF55729">
    <property type="entry name" value="Acyl-CoA N-acyltransferases (Nat)"/>
    <property type="match status" value="2"/>
</dbReference>
<protein>
    <submittedName>
        <fullName evidence="9">Aminoacyltransferase</fullName>
    </submittedName>
</protein>
<organism evidence="9 10">
    <name type="scientific">[Eubacterium] hominis</name>
    <dbReference type="NCBI Taxonomy" id="2764325"/>
    <lineage>
        <taxon>Bacteria</taxon>
        <taxon>Bacillati</taxon>
        <taxon>Bacillota</taxon>
        <taxon>Erysipelotrichia</taxon>
        <taxon>Erysipelotrichales</taxon>
        <taxon>Erysipelotrichaceae</taxon>
        <taxon>Amedibacillus</taxon>
    </lineage>
</organism>
<dbReference type="InterPro" id="IPR050644">
    <property type="entry name" value="PG_Glycine_Bridge_Synth"/>
</dbReference>
<feature type="coiled-coil region" evidence="8">
    <location>
        <begin position="285"/>
        <end position="312"/>
    </location>
</feature>
<comment type="similarity">
    <text evidence="1">Belongs to the FemABX family.</text>
</comment>
<dbReference type="Proteomes" id="UP000515856">
    <property type="component" value="Chromosome"/>
</dbReference>
<dbReference type="InterPro" id="IPR016181">
    <property type="entry name" value="Acyl_CoA_acyltransferase"/>
</dbReference>
<dbReference type="Gene3D" id="3.40.630.30">
    <property type="match status" value="2"/>
</dbReference>
<dbReference type="RefSeq" id="WP_117454978.1">
    <property type="nucleotide sequence ID" value="NZ_CP060636.1"/>
</dbReference>
<dbReference type="InterPro" id="IPR003447">
    <property type="entry name" value="FEMABX"/>
</dbReference>
<evidence type="ECO:0000256" key="4">
    <source>
        <dbReference type="ARBA" id="ARBA00022960"/>
    </source>
</evidence>
<evidence type="ECO:0000256" key="6">
    <source>
        <dbReference type="ARBA" id="ARBA00023315"/>
    </source>
</evidence>
<proteinExistence type="inferred from homology"/>
<dbReference type="Pfam" id="PF02388">
    <property type="entry name" value="FemAB"/>
    <property type="match status" value="1"/>
</dbReference>
<dbReference type="GO" id="GO:0071555">
    <property type="term" value="P:cell wall organization"/>
    <property type="evidence" value="ECO:0007669"/>
    <property type="project" value="UniProtKB-KW"/>
</dbReference>
<keyword evidence="2" id="KW-0963">Cytoplasm</keyword>
<keyword evidence="4" id="KW-0133">Cell shape</keyword>
<evidence type="ECO:0000313" key="9">
    <source>
        <dbReference type="EMBL" id="QNM13028.1"/>
    </source>
</evidence>
<evidence type="ECO:0000313" key="10">
    <source>
        <dbReference type="Proteomes" id="UP000515856"/>
    </source>
</evidence>
<dbReference type="GO" id="GO:0009252">
    <property type="term" value="P:peptidoglycan biosynthetic process"/>
    <property type="evidence" value="ECO:0007669"/>
    <property type="project" value="UniProtKB-KW"/>
</dbReference>
<keyword evidence="7" id="KW-0961">Cell wall biogenesis/degradation</keyword>
<evidence type="ECO:0000256" key="5">
    <source>
        <dbReference type="ARBA" id="ARBA00022984"/>
    </source>
</evidence>
<dbReference type="PANTHER" id="PTHR36174">
    <property type="entry name" value="LIPID II:GLYCINE GLYCYLTRANSFERASE"/>
    <property type="match status" value="1"/>
</dbReference>
<keyword evidence="6 9" id="KW-0012">Acyltransferase</keyword>
<keyword evidence="5" id="KW-0573">Peptidoglycan synthesis</keyword>
<evidence type="ECO:0000256" key="1">
    <source>
        <dbReference type="ARBA" id="ARBA00009943"/>
    </source>
</evidence>
<evidence type="ECO:0000256" key="2">
    <source>
        <dbReference type="ARBA" id="ARBA00022490"/>
    </source>
</evidence>
<evidence type="ECO:0000256" key="8">
    <source>
        <dbReference type="SAM" id="Coils"/>
    </source>
</evidence>
<evidence type="ECO:0000256" key="7">
    <source>
        <dbReference type="ARBA" id="ARBA00023316"/>
    </source>
</evidence>
<dbReference type="PROSITE" id="PS51191">
    <property type="entry name" value="FEMABX"/>
    <property type="match status" value="1"/>
</dbReference>
<sequence length="419" mass="48822">MSQRKLMQISEEEYDQFINTQESNNFLNSIYAGKKLTIDGWHVEYVGLKEENNVVGAALLISRNIKVGNYFYAPRGFVIDFKNEELVKDFVTQLKAYLKSNKGVYLKIDPYVFYQVRDKDGVEKENAQKNDLVIALLKSLGFEHDGFTVGYDESRQCRWMSVLFLDGKTKEQALKEMNSQTRQNIKNTIKNGIKVRKLAYDELHILDEIVNATSERRGFSNLSLDYYQNEYKAFGEHACAYYAYLDLDDYYARIVSEREKEEETIRAADEVLKDNPHSKNSTSRKKTALQHLESLEKREQDYNELKKDFDHEVPLAASLFIMYGKEIIYLTSGSYDQYKRFKGPYALQWYMIQKAIDEGYSMYNFYGISGYFEKDQDGFGVFDFKRGFNAEIVELIGDFTLPISSTKLALYNALKKVKH</sequence>
<dbReference type="KEGG" id="ehn:H9Q80_03475"/>
<evidence type="ECO:0000256" key="3">
    <source>
        <dbReference type="ARBA" id="ARBA00022679"/>
    </source>
</evidence>
<keyword evidence="8" id="KW-0175">Coiled coil</keyword>
<keyword evidence="10" id="KW-1185">Reference proteome</keyword>
<dbReference type="PANTHER" id="PTHR36174:SF2">
    <property type="entry name" value="AMINOACYLTRANSFERASE FEMA"/>
    <property type="match status" value="1"/>
</dbReference>
<dbReference type="GO" id="GO:0016755">
    <property type="term" value="F:aminoacyltransferase activity"/>
    <property type="evidence" value="ECO:0007669"/>
    <property type="project" value="InterPro"/>
</dbReference>
<dbReference type="AlphaFoldDB" id="A0A7G9GQE6"/>
<name>A0A7G9GQE6_9FIRM</name>
<accession>A0A7G9GQE6</accession>